<dbReference type="AlphaFoldDB" id="A0A0J0XCA6"/>
<keyword evidence="2" id="KW-1185">Reference proteome</keyword>
<dbReference type="EMBL" id="KQ087288">
    <property type="protein sequence ID" value="KLT38700.1"/>
    <property type="molecule type" value="Genomic_DNA"/>
</dbReference>
<sequence>MFKPAGSVADSTSDLCDLSDADTDTPLLHDQPITPLTPHFHPHPFRDAPLITVTDTSTTYADAPSKRFPKSNKRLILPLPRKAPSRGAWRRARRHNRVMREVIRLRNARFESWATMGIRLMARDAALVDELRTSVQKMERIAAERGVLDSHSMTRIGS</sequence>
<gene>
    <name evidence="1" type="ORF">CC85DRAFT_19705</name>
</gene>
<evidence type="ECO:0000313" key="1">
    <source>
        <dbReference type="EMBL" id="KLT38700.1"/>
    </source>
</evidence>
<dbReference type="RefSeq" id="XP_018275191.1">
    <property type="nucleotide sequence ID" value="XM_018419856.1"/>
</dbReference>
<dbReference type="Proteomes" id="UP000053611">
    <property type="component" value="Unassembled WGS sequence"/>
</dbReference>
<organism evidence="1 2">
    <name type="scientific">Cutaneotrichosporon oleaginosum</name>
    <dbReference type="NCBI Taxonomy" id="879819"/>
    <lineage>
        <taxon>Eukaryota</taxon>
        <taxon>Fungi</taxon>
        <taxon>Dikarya</taxon>
        <taxon>Basidiomycota</taxon>
        <taxon>Agaricomycotina</taxon>
        <taxon>Tremellomycetes</taxon>
        <taxon>Trichosporonales</taxon>
        <taxon>Trichosporonaceae</taxon>
        <taxon>Cutaneotrichosporon</taxon>
    </lineage>
</organism>
<accession>A0A0J0XCA6</accession>
<name>A0A0J0XCA6_9TREE</name>
<proteinExistence type="predicted"/>
<protein>
    <submittedName>
        <fullName evidence="1">Uncharacterized protein</fullName>
    </submittedName>
</protein>
<reference evidence="1 2" key="1">
    <citation type="submission" date="2015-03" db="EMBL/GenBank/DDBJ databases">
        <title>Genomics and transcriptomics of the oil-accumulating basidiomycete yeast T. oleaginosus allow insights into substrate utilization and the diverse evolutionary trajectories of mating systems in fungi.</title>
        <authorList>
            <consortium name="DOE Joint Genome Institute"/>
            <person name="Kourist R."/>
            <person name="Kracht O."/>
            <person name="Bracharz F."/>
            <person name="Lipzen A."/>
            <person name="Nolan M."/>
            <person name="Ohm R."/>
            <person name="Grigoriev I."/>
            <person name="Sun S."/>
            <person name="Heitman J."/>
            <person name="Bruck T."/>
            <person name="Nowrousian M."/>
        </authorList>
    </citation>
    <scope>NUCLEOTIDE SEQUENCE [LARGE SCALE GENOMIC DNA]</scope>
    <source>
        <strain evidence="1 2">IBC0246</strain>
    </source>
</reference>
<evidence type="ECO:0000313" key="2">
    <source>
        <dbReference type="Proteomes" id="UP000053611"/>
    </source>
</evidence>
<dbReference type="GeneID" id="28980459"/>